<feature type="domain" description="GH16" evidence="4">
    <location>
        <begin position="32"/>
        <end position="285"/>
    </location>
</feature>
<gene>
    <name evidence="5" type="ORF">RM552_06975</name>
</gene>
<dbReference type="PROSITE" id="PS51762">
    <property type="entry name" value="GH16_2"/>
    <property type="match status" value="1"/>
</dbReference>
<dbReference type="EMBL" id="JAVRHX010000001">
    <property type="protein sequence ID" value="MDT0594581.1"/>
    <property type="molecule type" value="Genomic_DNA"/>
</dbReference>
<protein>
    <submittedName>
        <fullName evidence="5">Glycoside hydrolase family 16 protein</fullName>
    </submittedName>
</protein>
<comment type="caution">
    <text evidence="5">The sequence shown here is derived from an EMBL/GenBank/DDBJ whole genome shotgun (WGS) entry which is preliminary data.</text>
</comment>
<dbReference type="InterPro" id="IPR013320">
    <property type="entry name" value="ConA-like_dom_sf"/>
</dbReference>
<dbReference type="Pfam" id="PF00722">
    <property type="entry name" value="Glyco_hydro_16"/>
    <property type="match status" value="1"/>
</dbReference>
<dbReference type="GO" id="GO:0016787">
    <property type="term" value="F:hydrolase activity"/>
    <property type="evidence" value="ECO:0007669"/>
    <property type="project" value="UniProtKB-KW"/>
</dbReference>
<keyword evidence="3" id="KW-0732">Signal</keyword>
<feature type="chain" id="PRO_5045292017" evidence="3">
    <location>
        <begin position="33"/>
        <end position="632"/>
    </location>
</feature>
<comment type="similarity">
    <text evidence="1">Belongs to the glycosyl hydrolase 16 family.</text>
</comment>
<dbReference type="PANTHER" id="PTHR10963:SF55">
    <property type="entry name" value="GLYCOSIDE HYDROLASE FAMILY 16 PROTEIN"/>
    <property type="match status" value="1"/>
</dbReference>
<evidence type="ECO:0000313" key="5">
    <source>
        <dbReference type="EMBL" id="MDT0594581.1"/>
    </source>
</evidence>
<organism evidence="5 6">
    <name type="scientific">Glaciecola petra</name>
    <dbReference type="NCBI Taxonomy" id="3075602"/>
    <lineage>
        <taxon>Bacteria</taxon>
        <taxon>Pseudomonadati</taxon>
        <taxon>Pseudomonadota</taxon>
        <taxon>Gammaproteobacteria</taxon>
        <taxon>Alteromonadales</taxon>
        <taxon>Alteromonadaceae</taxon>
        <taxon>Glaciecola</taxon>
    </lineage>
</organism>
<evidence type="ECO:0000313" key="6">
    <source>
        <dbReference type="Proteomes" id="UP001253545"/>
    </source>
</evidence>
<keyword evidence="2" id="KW-0812">Transmembrane</keyword>
<dbReference type="InterPro" id="IPR000757">
    <property type="entry name" value="Beta-glucanase-like"/>
</dbReference>
<accession>A0ABU2ZQN8</accession>
<dbReference type="Gene3D" id="2.60.120.430">
    <property type="entry name" value="Galactose-binding lectin"/>
    <property type="match status" value="1"/>
</dbReference>
<evidence type="ECO:0000256" key="2">
    <source>
        <dbReference type="SAM" id="Phobius"/>
    </source>
</evidence>
<evidence type="ECO:0000256" key="3">
    <source>
        <dbReference type="SAM" id="SignalP"/>
    </source>
</evidence>
<sequence>MIKKARKNISLRFESKIFTLLFCIMAAAFSKAGWEVAWIETFDGDGVNWNNWTAQTQANYNNEIQCYTDDDTSADRNYEVSDGTLKIIARKQNINCPGQNGAFRTWTSGRLNSKDKAEFLYGRIEARLRFLELKGGTWPAFWMLENRISEQPIKGDNDNVNWPNPGAGEIDVWEWYANQADRYITNFFNAANCGAEQRIPYPGGSPDVTDFQTYGIEWTKDNIKFFMNDQVVAEHDLSNCPQYEESMFVLLNVAIGGTLGGSQDPTLDEATMEVDYVAHCVASEANDWQQCNESTPKIADDDGDGVSNATDECPNTPNGATVNAVGCQIKTEPDTAAPKPVIPDGQVISLFSDEYRNIDPINYNPNWNQATRVTVVDIEGNTTLKYENLNYQGTDFENSKQDVTEMKYLHVDYWVPFMNELKLFLISPGPVEVPFNFDVKEQSWQSVAIPLTAFNGVDLTNTFQLKIEGSGTVYLDNIFFSAEAEANVAPRLSLSVVQGTSTNNNIVSDGGTVTITAEITDDNEQDTHSLEWSVTGTSNFTSNNMQLTFDPEGLTATEIIVSAVASDNGNPVLSADASITLPLSQPAPAPVVPPVIETPAAETSGGGGSLGIFYLMGVLVVWFARYKANTKG</sequence>
<dbReference type="Gene3D" id="2.60.120.200">
    <property type="match status" value="1"/>
</dbReference>
<dbReference type="Proteomes" id="UP001253545">
    <property type="component" value="Unassembled WGS sequence"/>
</dbReference>
<keyword evidence="2" id="KW-1133">Transmembrane helix</keyword>
<proteinExistence type="inferred from homology"/>
<evidence type="ECO:0000256" key="1">
    <source>
        <dbReference type="ARBA" id="ARBA00006865"/>
    </source>
</evidence>
<name>A0ABU2ZQN8_9ALTE</name>
<feature type="signal peptide" evidence="3">
    <location>
        <begin position="1"/>
        <end position="32"/>
    </location>
</feature>
<dbReference type="InterPro" id="IPR028974">
    <property type="entry name" value="TSP_type-3_rpt"/>
</dbReference>
<keyword evidence="5" id="KW-0378">Hydrolase</keyword>
<keyword evidence="2" id="KW-0472">Membrane</keyword>
<keyword evidence="6" id="KW-1185">Reference proteome</keyword>
<dbReference type="PANTHER" id="PTHR10963">
    <property type="entry name" value="GLYCOSYL HYDROLASE-RELATED"/>
    <property type="match status" value="1"/>
</dbReference>
<dbReference type="RefSeq" id="WP_311368048.1">
    <property type="nucleotide sequence ID" value="NZ_JAVRHX010000001.1"/>
</dbReference>
<reference evidence="5 6" key="1">
    <citation type="submission" date="2023-09" db="EMBL/GenBank/DDBJ databases">
        <authorList>
            <person name="Rey-Velasco X."/>
        </authorList>
    </citation>
    <scope>NUCLEOTIDE SEQUENCE [LARGE SCALE GENOMIC DNA]</scope>
    <source>
        <strain evidence="5 6">P117</strain>
    </source>
</reference>
<dbReference type="CDD" id="cd08023">
    <property type="entry name" value="GH16_laminarinase_like"/>
    <property type="match status" value="1"/>
</dbReference>
<evidence type="ECO:0000259" key="4">
    <source>
        <dbReference type="PROSITE" id="PS51762"/>
    </source>
</evidence>
<dbReference type="SUPFAM" id="SSF49899">
    <property type="entry name" value="Concanavalin A-like lectins/glucanases"/>
    <property type="match status" value="1"/>
</dbReference>
<dbReference type="SUPFAM" id="SSF103647">
    <property type="entry name" value="TSP type-3 repeat"/>
    <property type="match status" value="1"/>
</dbReference>
<dbReference type="InterPro" id="IPR050546">
    <property type="entry name" value="Glycosyl_Hydrlase_16"/>
</dbReference>
<feature type="transmembrane region" description="Helical" evidence="2">
    <location>
        <begin position="605"/>
        <end position="624"/>
    </location>
</feature>